<dbReference type="GeneID" id="20200999"/>
<accession>T1EWP9</accession>
<evidence type="ECO:0000313" key="4">
    <source>
        <dbReference type="Proteomes" id="UP000015101"/>
    </source>
</evidence>
<proteinExistence type="predicted"/>
<dbReference type="Proteomes" id="UP000015101">
    <property type="component" value="Unassembled WGS sequence"/>
</dbReference>
<dbReference type="CTD" id="20200999"/>
<protein>
    <submittedName>
        <fullName evidence="2 3">Uncharacterized protein</fullName>
    </submittedName>
</protein>
<feature type="region of interest" description="Disordered" evidence="1">
    <location>
        <begin position="1"/>
        <end position="22"/>
    </location>
</feature>
<dbReference type="RefSeq" id="XP_009030233.1">
    <property type="nucleotide sequence ID" value="XM_009031985.1"/>
</dbReference>
<dbReference type="EnsemblMetazoa" id="HelroT165397">
    <property type="protein sequence ID" value="HelroP165397"/>
    <property type="gene ID" value="HelroG165397"/>
</dbReference>
<keyword evidence="4" id="KW-1185">Reference proteome</keyword>
<organism evidence="3 4">
    <name type="scientific">Helobdella robusta</name>
    <name type="common">Californian leech</name>
    <dbReference type="NCBI Taxonomy" id="6412"/>
    <lineage>
        <taxon>Eukaryota</taxon>
        <taxon>Metazoa</taxon>
        <taxon>Spiralia</taxon>
        <taxon>Lophotrochozoa</taxon>
        <taxon>Annelida</taxon>
        <taxon>Clitellata</taxon>
        <taxon>Hirudinea</taxon>
        <taxon>Rhynchobdellida</taxon>
        <taxon>Glossiphoniidae</taxon>
        <taxon>Helobdella</taxon>
    </lineage>
</organism>
<dbReference type="OrthoDB" id="418748at2759"/>
<reference evidence="2 4" key="2">
    <citation type="journal article" date="2013" name="Nature">
        <title>Insights into bilaterian evolution from three spiralian genomes.</title>
        <authorList>
            <person name="Simakov O."/>
            <person name="Marletaz F."/>
            <person name="Cho S.J."/>
            <person name="Edsinger-Gonzales E."/>
            <person name="Havlak P."/>
            <person name="Hellsten U."/>
            <person name="Kuo D.H."/>
            <person name="Larsson T."/>
            <person name="Lv J."/>
            <person name="Arendt D."/>
            <person name="Savage R."/>
            <person name="Osoegawa K."/>
            <person name="de Jong P."/>
            <person name="Grimwood J."/>
            <person name="Chapman J.A."/>
            <person name="Shapiro H."/>
            <person name="Aerts A."/>
            <person name="Otillar R.P."/>
            <person name="Terry A.Y."/>
            <person name="Boore J.L."/>
            <person name="Grigoriev I.V."/>
            <person name="Lindberg D.R."/>
            <person name="Seaver E.C."/>
            <person name="Weisblat D.A."/>
            <person name="Putnam N.H."/>
            <person name="Rokhsar D.S."/>
        </authorList>
    </citation>
    <scope>NUCLEOTIDE SEQUENCE</scope>
</reference>
<dbReference type="EMBL" id="AMQM01002044">
    <property type="status" value="NOT_ANNOTATED_CDS"/>
    <property type="molecule type" value="Genomic_DNA"/>
</dbReference>
<evidence type="ECO:0000313" key="3">
    <source>
        <dbReference type="EnsemblMetazoa" id="HelroP165397"/>
    </source>
</evidence>
<gene>
    <name evidence="3" type="primary">20200999</name>
    <name evidence="2" type="ORF">HELRODRAFT_165397</name>
</gene>
<dbReference type="HOGENOM" id="CLU_1186157_0_0_1"/>
<dbReference type="AlphaFoldDB" id="T1EWP9"/>
<sequence>MPKNQVKKTTAPSPQQALSGQGVPKIPGKYAIAKGCCKKIQNGPSMVLRLGTLNRNVINTKSDLDLIRPSNVLLVCCYQKIDLAQFKIINVYSTLRRIKVRPKTDIWLLKIKDCGKTQRTYKYWWLIPLKIFQILITYNNGHPKFKMRFKYTRQSMNAQSQNQIPLSAVRSIPLFNILTRLYIPVLSMLHDRTRYLAIRRFQFLHVETLAPLATVMYGMYGNWSFCQMLFSSEK</sequence>
<dbReference type="EMBL" id="KB097700">
    <property type="protein sequence ID" value="ESN91367.1"/>
    <property type="molecule type" value="Genomic_DNA"/>
</dbReference>
<reference evidence="3" key="3">
    <citation type="submission" date="2015-06" db="UniProtKB">
        <authorList>
            <consortium name="EnsemblMetazoa"/>
        </authorList>
    </citation>
    <scope>IDENTIFICATION</scope>
</reference>
<evidence type="ECO:0000313" key="2">
    <source>
        <dbReference type="EMBL" id="ESN91367.1"/>
    </source>
</evidence>
<name>T1EWP9_HELRO</name>
<reference evidence="4" key="1">
    <citation type="submission" date="2012-12" db="EMBL/GenBank/DDBJ databases">
        <authorList>
            <person name="Hellsten U."/>
            <person name="Grimwood J."/>
            <person name="Chapman J.A."/>
            <person name="Shapiro H."/>
            <person name="Aerts A."/>
            <person name="Otillar R.P."/>
            <person name="Terry A.Y."/>
            <person name="Boore J.L."/>
            <person name="Simakov O."/>
            <person name="Marletaz F."/>
            <person name="Cho S.-J."/>
            <person name="Edsinger-Gonzales E."/>
            <person name="Havlak P."/>
            <person name="Kuo D.-H."/>
            <person name="Larsson T."/>
            <person name="Lv J."/>
            <person name="Arendt D."/>
            <person name="Savage R."/>
            <person name="Osoegawa K."/>
            <person name="de Jong P."/>
            <person name="Lindberg D.R."/>
            <person name="Seaver E.C."/>
            <person name="Weisblat D.A."/>
            <person name="Putnam N.H."/>
            <person name="Grigoriev I.V."/>
            <person name="Rokhsar D.S."/>
        </authorList>
    </citation>
    <scope>NUCLEOTIDE SEQUENCE</scope>
</reference>
<feature type="compositionally biased region" description="Polar residues" evidence="1">
    <location>
        <begin position="7"/>
        <end position="19"/>
    </location>
</feature>
<dbReference type="InParanoid" id="T1EWP9"/>
<evidence type="ECO:0000256" key="1">
    <source>
        <dbReference type="SAM" id="MobiDB-lite"/>
    </source>
</evidence>
<dbReference type="KEGG" id="hro:HELRODRAFT_165397"/>